<keyword evidence="9" id="KW-1185">Reference proteome</keyword>
<dbReference type="GO" id="GO:0003677">
    <property type="term" value="F:DNA binding"/>
    <property type="evidence" value="ECO:0007669"/>
    <property type="project" value="UniProtKB-KW"/>
</dbReference>
<dbReference type="PANTHER" id="PTHR43133">
    <property type="entry name" value="RNA POLYMERASE ECF-TYPE SIGMA FACTO"/>
    <property type="match status" value="1"/>
</dbReference>
<evidence type="ECO:0000256" key="5">
    <source>
        <dbReference type="ARBA" id="ARBA00023163"/>
    </source>
</evidence>
<dbReference type="EMBL" id="VANR01000007">
    <property type="protein sequence ID" value="TMM28860.1"/>
    <property type="molecule type" value="Genomic_DNA"/>
</dbReference>
<keyword evidence="4 6" id="KW-0238">DNA-binding</keyword>
<dbReference type="Proteomes" id="UP000307140">
    <property type="component" value="Unassembled WGS sequence"/>
</dbReference>
<protein>
    <recommendedName>
        <fullName evidence="6">RNA polymerase sigma factor</fullName>
    </recommendedName>
</protein>
<dbReference type="RefSeq" id="WP_138537319.1">
    <property type="nucleotide sequence ID" value="NZ_VANR01000007.1"/>
</dbReference>
<evidence type="ECO:0000256" key="1">
    <source>
        <dbReference type="ARBA" id="ARBA00010641"/>
    </source>
</evidence>
<keyword evidence="3 6" id="KW-0731">Sigma factor</keyword>
<evidence type="ECO:0000256" key="2">
    <source>
        <dbReference type="ARBA" id="ARBA00023015"/>
    </source>
</evidence>
<dbReference type="NCBIfam" id="TIGR02937">
    <property type="entry name" value="sigma70-ECF"/>
    <property type="match status" value="1"/>
</dbReference>
<dbReference type="GO" id="GO:0006352">
    <property type="term" value="P:DNA-templated transcription initiation"/>
    <property type="evidence" value="ECO:0007669"/>
    <property type="project" value="InterPro"/>
</dbReference>
<dbReference type="InterPro" id="IPR013325">
    <property type="entry name" value="RNA_pol_sigma_r2"/>
</dbReference>
<evidence type="ECO:0000313" key="8">
    <source>
        <dbReference type="EMBL" id="TMM28860.1"/>
    </source>
</evidence>
<keyword evidence="5 6" id="KW-0804">Transcription</keyword>
<dbReference type="PROSITE" id="PS01063">
    <property type="entry name" value="SIGMA70_ECF"/>
    <property type="match status" value="1"/>
</dbReference>
<proteinExistence type="inferred from homology"/>
<evidence type="ECO:0000313" key="9">
    <source>
        <dbReference type="Proteomes" id="UP000307140"/>
    </source>
</evidence>
<sequence>MQFPFSKSYSDTEQQNLVKQAIDGNKESLNEIISYHQPFIYNVAWKMCHNPIDAQDLTQEVLIKVITKLGQFNFKSKFRTWLYRIVVNEFLQSKRRKSEKQFSDFDDYEERLDQVPNPELSIEEEISYQELSKEMQIQCMSGMIMCLNREQRLIFILGTSFGIDHTLGADIFGVSTQNFRIKLHRARKDLFNYMNNKCGLVNKENPCRCPKKAKALKEMGVLDEEKMLFNIKTKMKVKDFVENNHEEALDDFTTTYTKLFQEHPVKDDFEKDTIIKELINNDKLSNYFKI</sequence>
<accession>A0A5S3N0W1</accession>
<evidence type="ECO:0000256" key="6">
    <source>
        <dbReference type="RuleBase" id="RU000716"/>
    </source>
</evidence>
<dbReference type="Gene3D" id="1.10.1740.10">
    <property type="match status" value="1"/>
</dbReference>
<dbReference type="AlphaFoldDB" id="A0A5S3N0W1"/>
<comment type="caution">
    <text evidence="8">The sequence shown here is derived from an EMBL/GenBank/DDBJ whole genome shotgun (WGS) entry which is preliminary data.</text>
</comment>
<dbReference type="OrthoDB" id="1027298at2"/>
<dbReference type="PANTHER" id="PTHR43133:SF8">
    <property type="entry name" value="RNA POLYMERASE SIGMA FACTOR HI_1459-RELATED"/>
    <property type="match status" value="1"/>
</dbReference>
<dbReference type="SUPFAM" id="SSF88659">
    <property type="entry name" value="Sigma3 and sigma4 domains of RNA polymerase sigma factors"/>
    <property type="match status" value="1"/>
</dbReference>
<dbReference type="Pfam" id="PF04542">
    <property type="entry name" value="Sigma70_r2"/>
    <property type="match status" value="1"/>
</dbReference>
<dbReference type="InterPro" id="IPR013324">
    <property type="entry name" value="RNA_pol_sigma_r3/r4-like"/>
</dbReference>
<gene>
    <name evidence="8" type="ORF">FDT66_13220</name>
</gene>
<organism evidence="8 9">
    <name type="scientific">Polaribacter aestuariivivens</name>
    <dbReference type="NCBI Taxonomy" id="2304626"/>
    <lineage>
        <taxon>Bacteria</taxon>
        <taxon>Pseudomonadati</taxon>
        <taxon>Bacteroidota</taxon>
        <taxon>Flavobacteriia</taxon>
        <taxon>Flavobacteriales</taxon>
        <taxon>Flavobacteriaceae</taxon>
    </lineage>
</organism>
<feature type="domain" description="RNA polymerase sigma-70 region 2" evidence="7">
    <location>
        <begin position="33"/>
        <end position="98"/>
    </location>
</feature>
<dbReference type="InterPro" id="IPR007627">
    <property type="entry name" value="RNA_pol_sigma70_r2"/>
</dbReference>
<evidence type="ECO:0000259" key="7">
    <source>
        <dbReference type="Pfam" id="PF04542"/>
    </source>
</evidence>
<dbReference type="InterPro" id="IPR000838">
    <property type="entry name" value="RNA_pol_sigma70_ECF_CS"/>
</dbReference>
<name>A0A5S3N0W1_9FLAO</name>
<dbReference type="SUPFAM" id="SSF88946">
    <property type="entry name" value="Sigma2 domain of RNA polymerase sigma factors"/>
    <property type="match status" value="1"/>
</dbReference>
<dbReference type="GO" id="GO:0016987">
    <property type="term" value="F:sigma factor activity"/>
    <property type="evidence" value="ECO:0007669"/>
    <property type="project" value="UniProtKB-KW"/>
</dbReference>
<keyword evidence="2 6" id="KW-0805">Transcription regulation</keyword>
<evidence type="ECO:0000256" key="3">
    <source>
        <dbReference type="ARBA" id="ARBA00023082"/>
    </source>
</evidence>
<evidence type="ECO:0000256" key="4">
    <source>
        <dbReference type="ARBA" id="ARBA00023125"/>
    </source>
</evidence>
<dbReference type="InterPro" id="IPR039425">
    <property type="entry name" value="RNA_pol_sigma-70-like"/>
</dbReference>
<comment type="similarity">
    <text evidence="1 6">Belongs to the sigma-70 factor family. ECF subfamily.</text>
</comment>
<reference evidence="8 9" key="1">
    <citation type="submission" date="2019-05" db="EMBL/GenBank/DDBJ databases">
        <title>Polaribacter aestuariivivens sp. nov., isolated from a tidal flat.</title>
        <authorList>
            <person name="Yoon J.-H."/>
        </authorList>
    </citation>
    <scope>NUCLEOTIDE SEQUENCE [LARGE SCALE GENOMIC DNA]</scope>
    <source>
        <strain evidence="8 9">DBTF-3</strain>
    </source>
</reference>
<dbReference type="InterPro" id="IPR014284">
    <property type="entry name" value="RNA_pol_sigma-70_dom"/>
</dbReference>